<keyword evidence="11" id="KW-1185">Reference proteome</keyword>
<feature type="transmembrane region" description="Helical" evidence="8">
    <location>
        <begin position="350"/>
        <end position="376"/>
    </location>
</feature>
<feature type="transmembrane region" description="Helical" evidence="8">
    <location>
        <begin position="299"/>
        <end position="318"/>
    </location>
</feature>
<dbReference type="PANTHER" id="PTHR42643:SF33">
    <property type="entry name" value="GLUTAMATE RECEPTOR 2-LIKE PROTEIN"/>
    <property type="match status" value="1"/>
</dbReference>
<evidence type="ECO:0000256" key="2">
    <source>
        <dbReference type="ARBA" id="ARBA00022475"/>
    </source>
</evidence>
<evidence type="ECO:0000256" key="4">
    <source>
        <dbReference type="ARBA" id="ARBA00022989"/>
    </source>
</evidence>
<dbReference type="Gene3D" id="3.40.190.10">
    <property type="entry name" value="Periplasmic binding protein-like II"/>
    <property type="match status" value="3"/>
</dbReference>
<evidence type="ECO:0000313" key="11">
    <source>
        <dbReference type="Proteomes" id="UP001461498"/>
    </source>
</evidence>
<evidence type="ECO:0000256" key="6">
    <source>
        <dbReference type="ARBA" id="ARBA00023170"/>
    </source>
</evidence>
<sequence length="567" mass="65869">MLKLLLLYSCIFQVISSNYLDVNNSNTCLQFIKYIYEYFKILRADLIYDLPKLYERNVMILVSRIFENMSKAALEIKPLYLKKNRNIFKNADEKILRIILEDTINMEVVFENVYLAKFSKNQITVNEVYSVSDKLVTNAIITWSNDDNNKRNELGLAYLKMLMYRRNMQGIIVNLLAFHDPPFVIINNGTNSTESPSIKGFLIDLWMIMEKERKFRTQIHYANSTAEGYLLKDETKTKIYSSGLLKEAEELQSDVTLMLRQDSTNFTNMFDATTSILTLRLGIYQKISRPGVWQLINQMPTIILFILLIFGILCGILLRLRRSGDSVVIVFASYFQQGYSMLPSNTSARFAVISLILCSTYVITINLAEVTALIIIRPSPKPLTLYDMLDPARKILIVQNSSLHNIMKENDTNLLGMILSRVKLNHGFVNSIYEGLQQVETHGFILLEFQERVSYYFIDFECSISRTLTDHRIYTALLVNWTLPYLTLIDYELIQMRENGILSKLIQKWWPERITYCMDKFEIVGLEKCWSLFAIYIYGAIIAVLILISEKNIPDYMKTRKKTTAEK</sequence>
<comment type="caution">
    <text evidence="10">The sequence shown here is derived from an EMBL/GenBank/DDBJ whole genome shotgun (WGS) entry which is preliminary data.</text>
</comment>
<keyword evidence="3 8" id="KW-0812">Transmembrane</keyword>
<dbReference type="GO" id="GO:0005886">
    <property type="term" value="C:plasma membrane"/>
    <property type="evidence" value="ECO:0007669"/>
    <property type="project" value="UniProtKB-SubCell"/>
</dbReference>
<keyword evidence="5 8" id="KW-0472">Membrane</keyword>
<keyword evidence="7" id="KW-0325">Glycoprotein</keyword>
<keyword evidence="6" id="KW-0675">Receptor</keyword>
<evidence type="ECO:0000256" key="9">
    <source>
        <dbReference type="SAM" id="SignalP"/>
    </source>
</evidence>
<evidence type="ECO:0000256" key="1">
    <source>
        <dbReference type="ARBA" id="ARBA00004651"/>
    </source>
</evidence>
<dbReference type="SUPFAM" id="SSF53850">
    <property type="entry name" value="Periplasmic binding protein-like II"/>
    <property type="match status" value="1"/>
</dbReference>
<dbReference type="AlphaFoldDB" id="A0AAW1DDG6"/>
<keyword evidence="9" id="KW-0732">Signal</keyword>
<evidence type="ECO:0000256" key="7">
    <source>
        <dbReference type="ARBA" id="ARBA00023180"/>
    </source>
</evidence>
<gene>
    <name evidence="10" type="ORF">O3M35_007854</name>
</gene>
<feature type="chain" id="PRO_5043743740" description="Ionotropic receptor" evidence="9">
    <location>
        <begin position="18"/>
        <end position="567"/>
    </location>
</feature>
<dbReference type="EMBL" id="JAPXFL010000004">
    <property type="protein sequence ID" value="KAK9508124.1"/>
    <property type="molecule type" value="Genomic_DNA"/>
</dbReference>
<dbReference type="PANTHER" id="PTHR42643">
    <property type="entry name" value="IONOTROPIC RECEPTOR 20A-RELATED"/>
    <property type="match status" value="1"/>
</dbReference>
<organism evidence="10 11">
    <name type="scientific">Rhynocoris fuscipes</name>
    <dbReference type="NCBI Taxonomy" id="488301"/>
    <lineage>
        <taxon>Eukaryota</taxon>
        <taxon>Metazoa</taxon>
        <taxon>Ecdysozoa</taxon>
        <taxon>Arthropoda</taxon>
        <taxon>Hexapoda</taxon>
        <taxon>Insecta</taxon>
        <taxon>Pterygota</taxon>
        <taxon>Neoptera</taxon>
        <taxon>Paraneoptera</taxon>
        <taxon>Hemiptera</taxon>
        <taxon>Heteroptera</taxon>
        <taxon>Panheteroptera</taxon>
        <taxon>Cimicomorpha</taxon>
        <taxon>Reduviidae</taxon>
        <taxon>Harpactorinae</taxon>
        <taxon>Harpactorini</taxon>
        <taxon>Rhynocoris</taxon>
    </lineage>
</organism>
<protein>
    <recommendedName>
        <fullName evidence="12">Ionotropic receptor</fullName>
    </recommendedName>
</protein>
<proteinExistence type="predicted"/>
<dbReference type="InterPro" id="IPR052192">
    <property type="entry name" value="Insect_Ionotropic_Sensory_Rcpt"/>
</dbReference>
<evidence type="ECO:0000256" key="3">
    <source>
        <dbReference type="ARBA" id="ARBA00022692"/>
    </source>
</evidence>
<dbReference type="Proteomes" id="UP001461498">
    <property type="component" value="Unassembled WGS sequence"/>
</dbReference>
<keyword evidence="4 8" id="KW-1133">Transmembrane helix</keyword>
<feature type="transmembrane region" description="Helical" evidence="8">
    <location>
        <begin position="530"/>
        <end position="548"/>
    </location>
</feature>
<accession>A0AAW1DDG6</accession>
<evidence type="ECO:0008006" key="12">
    <source>
        <dbReference type="Google" id="ProtNLM"/>
    </source>
</evidence>
<evidence type="ECO:0000256" key="8">
    <source>
        <dbReference type="SAM" id="Phobius"/>
    </source>
</evidence>
<feature type="signal peptide" evidence="9">
    <location>
        <begin position="1"/>
        <end position="17"/>
    </location>
</feature>
<reference evidence="10 11" key="1">
    <citation type="submission" date="2022-12" db="EMBL/GenBank/DDBJ databases">
        <title>Chromosome-level genome assembly of true bugs.</title>
        <authorList>
            <person name="Ma L."/>
            <person name="Li H."/>
        </authorList>
    </citation>
    <scope>NUCLEOTIDE SEQUENCE [LARGE SCALE GENOMIC DNA]</scope>
    <source>
        <strain evidence="10">Lab_2022b</strain>
    </source>
</reference>
<comment type="subcellular location">
    <subcellularLocation>
        <location evidence="1">Cell membrane</location>
        <topology evidence="1">Multi-pass membrane protein</topology>
    </subcellularLocation>
</comment>
<name>A0AAW1DDG6_9HEMI</name>
<keyword evidence="2" id="KW-1003">Cell membrane</keyword>
<evidence type="ECO:0000313" key="10">
    <source>
        <dbReference type="EMBL" id="KAK9508124.1"/>
    </source>
</evidence>
<evidence type="ECO:0000256" key="5">
    <source>
        <dbReference type="ARBA" id="ARBA00023136"/>
    </source>
</evidence>